<organism evidence="9 11">
    <name type="scientific">Plasmodiophora brassicae</name>
    <name type="common">Clubroot disease agent</name>
    <dbReference type="NCBI Taxonomy" id="37360"/>
    <lineage>
        <taxon>Eukaryota</taxon>
        <taxon>Sar</taxon>
        <taxon>Rhizaria</taxon>
        <taxon>Endomyxa</taxon>
        <taxon>Phytomyxea</taxon>
        <taxon>Plasmodiophorida</taxon>
        <taxon>Plasmodiophoridae</taxon>
        <taxon>Plasmodiophora</taxon>
    </lineage>
</organism>
<dbReference type="OMA" id="RRSMIGI"/>
<evidence type="ECO:0000256" key="5">
    <source>
        <dbReference type="ARBA" id="ARBA00022692"/>
    </source>
</evidence>
<evidence type="ECO:0000256" key="8">
    <source>
        <dbReference type="SAM" id="Phobius"/>
    </source>
</evidence>
<dbReference type="Pfam" id="PF04143">
    <property type="entry name" value="Sulf_transp"/>
    <property type="match status" value="1"/>
</dbReference>
<protein>
    <submittedName>
        <fullName evidence="9">Uncharacterized protein</fullName>
    </submittedName>
</protein>
<keyword evidence="6 8" id="KW-1133">Transmembrane helix</keyword>
<evidence type="ECO:0000256" key="4">
    <source>
        <dbReference type="ARBA" id="ARBA00022519"/>
    </source>
</evidence>
<evidence type="ECO:0000313" key="10">
    <source>
        <dbReference type="EMBL" id="SPQ93244.1"/>
    </source>
</evidence>
<evidence type="ECO:0000256" key="2">
    <source>
        <dbReference type="ARBA" id="ARBA00022448"/>
    </source>
</evidence>
<dbReference type="STRING" id="37360.A0A0G4J1M1"/>
<feature type="transmembrane region" description="Helical" evidence="8">
    <location>
        <begin position="120"/>
        <end position="138"/>
    </location>
</feature>
<evidence type="ECO:0000256" key="3">
    <source>
        <dbReference type="ARBA" id="ARBA00022475"/>
    </source>
</evidence>
<keyword evidence="2" id="KW-0813">Transport</keyword>
<keyword evidence="11" id="KW-1185">Reference proteome</keyword>
<dbReference type="GO" id="GO:0005886">
    <property type="term" value="C:plasma membrane"/>
    <property type="evidence" value="ECO:0007669"/>
    <property type="project" value="UniProtKB-SubCell"/>
</dbReference>
<accession>A0A0G4J1M1</accession>
<feature type="transmembrane region" description="Helical" evidence="8">
    <location>
        <begin position="268"/>
        <end position="290"/>
    </location>
</feature>
<keyword evidence="4" id="KW-0997">Cell inner membrane</keyword>
<dbReference type="PANTHER" id="PTHR30574:SF1">
    <property type="entry name" value="SULPHUR TRANSPORT DOMAIN-CONTAINING PROTEIN"/>
    <property type="match status" value="1"/>
</dbReference>
<dbReference type="OrthoDB" id="10254418at2759"/>
<evidence type="ECO:0000256" key="7">
    <source>
        <dbReference type="ARBA" id="ARBA00023136"/>
    </source>
</evidence>
<evidence type="ECO:0000313" key="11">
    <source>
        <dbReference type="Proteomes" id="UP000039324"/>
    </source>
</evidence>
<reference evidence="10 12" key="2">
    <citation type="submission" date="2018-03" db="EMBL/GenBank/DDBJ databases">
        <authorList>
            <person name="Fogelqvist J."/>
        </authorList>
    </citation>
    <scope>NUCLEOTIDE SEQUENCE [LARGE SCALE GENOMIC DNA]</scope>
</reference>
<dbReference type="PANTHER" id="PTHR30574">
    <property type="entry name" value="INNER MEMBRANE PROTEIN YEDE"/>
    <property type="match status" value="1"/>
</dbReference>
<feature type="transmembrane region" description="Helical" evidence="8">
    <location>
        <begin position="296"/>
        <end position="315"/>
    </location>
</feature>
<dbReference type="EMBL" id="CDSF01000112">
    <property type="protein sequence ID" value="CEP01475.1"/>
    <property type="molecule type" value="Genomic_DNA"/>
</dbReference>
<feature type="transmembrane region" description="Helical" evidence="8">
    <location>
        <begin position="82"/>
        <end position="108"/>
    </location>
</feature>
<evidence type="ECO:0000313" key="9">
    <source>
        <dbReference type="EMBL" id="CEP01475.1"/>
    </source>
</evidence>
<feature type="transmembrane region" description="Helical" evidence="8">
    <location>
        <begin position="327"/>
        <end position="350"/>
    </location>
</feature>
<keyword evidence="3" id="KW-1003">Cell membrane</keyword>
<keyword evidence="5 8" id="KW-0812">Transmembrane</keyword>
<feature type="transmembrane region" description="Helical" evidence="8">
    <location>
        <begin position="43"/>
        <end position="62"/>
    </location>
</feature>
<sequence length="351" mass="35747">MGTDLSKWAVELAAGATFGYAMNKGHVHVPAIIMDQFRLRRFIMMKMFLGALSASMIAFAMLSKFRPAAFATVRARCQPYSIATLISGGALLGAGMAIGGTCPGTVYVQLGAGIPNAIPGVLGGLLGAATFIAVRPLIKRVVARYPTIRNAELNAGSSTVQFALGTVCLCASLVLEVLVPSRQETAMLTAASWTPTAAGLAIGALQLPLATMVPTALGTSSSFVIAVCRALNGLRASRAVQTFIASAEAEQTCGDCSTSTDPSKIGQAAFVSAAVVGSFLASAGTTATPFHEPLPSWASSFAGGFLVVFGARLAGGCTSGHGLSGTSMLNLTSWIAVLSMFASGIAVGLLT</sequence>
<proteinExistence type="predicted"/>
<keyword evidence="7 8" id="KW-0472">Membrane</keyword>
<reference evidence="9 11" key="1">
    <citation type="submission" date="2015-02" db="EMBL/GenBank/DDBJ databases">
        <authorList>
            <person name="Chooi Y.-H."/>
        </authorList>
    </citation>
    <scope>NUCLEOTIDE SEQUENCE [LARGE SCALE GENOMIC DNA]</scope>
    <source>
        <strain evidence="9">E3</strain>
    </source>
</reference>
<dbReference type="InterPro" id="IPR007272">
    <property type="entry name" value="Sulf_transp_TsuA/YedE"/>
</dbReference>
<geneLocation type="mitochondrion" evidence="10"/>
<gene>
    <name evidence="9" type="ORF">PBRA_002082</name>
    <name evidence="10" type="ORF">PLBR_LOCUS459</name>
</gene>
<name>A0A0G4J1M1_PLABS</name>
<comment type="subcellular location">
    <subcellularLocation>
        <location evidence="1">Cell inner membrane</location>
        <topology evidence="1">Multi-pass membrane protein</topology>
    </subcellularLocation>
</comment>
<keyword evidence="10" id="KW-0496">Mitochondrion</keyword>
<dbReference type="Proteomes" id="UP000290189">
    <property type="component" value="Unassembled WGS sequence"/>
</dbReference>
<dbReference type="AlphaFoldDB" id="A0A0G4J1M1"/>
<dbReference type="EMBL" id="OVEO01000001">
    <property type="protein sequence ID" value="SPQ93244.1"/>
    <property type="molecule type" value="Genomic_DNA"/>
</dbReference>
<evidence type="ECO:0000256" key="6">
    <source>
        <dbReference type="ARBA" id="ARBA00022989"/>
    </source>
</evidence>
<evidence type="ECO:0000256" key="1">
    <source>
        <dbReference type="ARBA" id="ARBA00004429"/>
    </source>
</evidence>
<dbReference type="Proteomes" id="UP000039324">
    <property type="component" value="Unassembled WGS sequence"/>
</dbReference>
<evidence type="ECO:0000313" key="12">
    <source>
        <dbReference type="Proteomes" id="UP000290189"/>
    </source>
</evidence>